<dbReference type="SMART" id="SM00360">
    <property type="entry name" value="RRM"/>
    <property type="match status" value="2"/>
</dbReference>
<protein>
    <submittedName>
        <fullName evidence="6">Heterogeneous nuclear ribonucleoprotein M-like</fullName>
    </submittedName>
</protein>
<gene>
    <name evidence="6" type="primary">LOC106468844</name>
</gene>
<dbReference type="InterPro" id="IPR012677">
    <property type="entry name" value="Nucleotide-bd_a/b_plait_sf"/>
</dbReference>
<evidence type="ECO:0000259" key="4">
    <source>
        <dbReference type="PROSITE" id="PS50102"/>
    </source>
</evidence>
<organism evidence="5 6">
    <name type="scientific">Limulus polyphemus</name>
    <name type="common">Atlantic horseshoe crab</name>
    <dbReference type="NCBI Taxonomy" id="6850"/>
    <lineage>
        <taxon>Eukaryota</taxon>
        <taxon>Metazoa</taxon>
        <taxon>Ecdysozoa</taxon>
        <taxon>Arthropoda</taxon>
        <taxon>Chelicerata</taxon>
        <taxon>Merostomata</taxon>
        <taxon>Xiphosura</taxon>
        <taxon>Limulidae</taxon>
        <taxon>Limulus</taxon>
    </lineage>
</organism>
<dbReference type="InterPro" id="IPR000504">
    <property type="entry name" value="RRM_dom"/>
</dbReference>
<evidence type="ECO:0000313" key="6">
    <source>
        <dbReference type="RefSeq" id="XP_022252911.1"/>
    </source>
</evidence>
<dbReference type="PANTHER" id="PTHR23003">
    <property type="entry name" value="RNA RECOGNITION MOTIF RRM DOMAIN CONTAINING PROTEIN"/>
    <property type="match status" value="1"/>
</dbReference>
<dbReference type="InterPro" id="IPR050374">
    <property type="entry name" value="RRT5_SRSF_SR"/>
</dbReference>
<accession>A0ABM1TAK5</accession>
<keyword evidence="5" id="KW-1185">Reference proteome</keyword>
<dbReference type="RefSeq" id="XP_022252911.1">
    <property type="nucleotide sequence ID" value="XM_022397203.1"/>
</dbReference>
<dbReference type="Pfam" id="PF00076">
    <property type="entry name" value="RRM_1"/>
    <property type="match status" value="2"/>
</dbReference>
<evidence type="ECO:0000256" key="1">
    <source>
        <dbReference type="ARBA" id="ARBA00022884"/>
    </source>
</evidence>
<reference evidence="6" key="1">
    <citation type="submission" date="2025-08" db="UniProtKB">
        <authorList>
            <consortium name="RefSeq"/>
        </authorList>
    </citation>
    <scope>IDENTIFICATION</scope>
    <source>
        <tissue evidence="6">Muscle</tissue>
    </source>
</reference>
<keyword evidence="1 2" id="KW-0694">RNA-binding</keyword>
<evidence type="ECO:0000256" key="2">
    <source>
        <dbReference type="PROSITE-ProRule" id="PRU00176"/>
    </source>
</evidence>
<feature type="compositionally biased region" description="Basic and acidic residues" evidence="3">
    <location>
        <begin position="16"/>
        <end position="46"/>
    </location>
</feature>
<dbReference type="Proteomes" id="UP000694941">
    <property type="component" value="Unplaced"/>
</dbReference>
<dbReference type="SUPFAM" id="SSF54928">
    <property type="entry name" value="RNA-binding domain, RBD"/>
    <property type="match status" value="1"/>
</dbReference>
<dbReference type="PROSITE" id="PS50102">
    <property type="entry name" value="RRM"/>
    <property type="match status" value="2"/>
</dbReference>
<dbReference type="GeneID" id="106468844"/>
<dbReference type="Gene3D" id="3.30.70.330">
    <property type="match status" value="2"/>
</dbReference>
<feature type="domain" description="RRM" evidence="4">
    <location>
        <begin position="53"/>
        <end position="131"/>
    </location>
</feature>
<evidence type="ECO:0000313" key="5">
    <source>
        <dbReference type="Proteomes" id="UP000694941"/>
    </source>
</evidence>
<dbReference type="InterPro" id="IPR035979">
    <property type="entry name" value="RBD_domain_sf"/>
</dbReference>
<proteinExistence type="predicted"/>
<feature type="region of interest" description="Disordered" evidence="3">
    <location>
        <begin position="1"/>
        <end position="50"/>
    </location>
</feature>
<name>A0ABM1TAK5_LIMPO</name>
<feature type="domain" description="RRM" evidence="4">
    <location>
        <begin position="302"/>
        <end position="371"/>
    </location>
</feature>
<sequence>MDEEHETNGSPSAEMKNQRDDRSRSPVEQLQKERGSRGRGRNDSRYSRGQNNRRVYVANIPYDSKWTEIKDLFRREVAEVNYVELFQDESGKFRGCGVVEMKDQASVQKAVEILHRYEYKGRSLVVKEVKHLESYVFMFDTNKAFNIANVGAPSAVTGGSNVMGMTGASTGGLGVMAGGTNNLGMGGGNMSNMNTMMSMNNMSALGSVAGMGLNTAMVNNMGMNTVMGTGFTGNMGAAGLGLGTVGNNMGLTNTNNMMAAMGSGAVGLGTALGLGTGMTNTGGGAFGDMNRLGFNQSTRSSDTVMVKNLPSSYTWQTLRDRFRDVGDVRFAELKGHGTGLIRFSAERHAQRAVDLMNGIRIDGRQIEVRLY</sequence>
<evidence type="ECO:0000256" key="3">
    <source>
        <dbReference type="SAM" id="MobiDB-lite"/>
    </source>
</evidence>